<dbReference type="PROSITE" id="PS51007">
    <property type="entry name" value="CYTC"/>
    <property type="match status" value="1"/>
</dbReference>
<sequence>MEKYKLWGTAALAMTILAGGCGLYGGAGPNNNVPRGAKGQQPYGVSDINNTQNPALDHKANRTRLKKVVADSKIPPSQAAIQAGSVVFARDCASCHGNQGIGTTGAPRLAAPSGVVSTFDNEARLKTFIALHMPANHPGTLSAKDAINVSQYVWHIAKGK</sequence>
<evidence type="ECO:0000256" key="1">
    <source>
        <dbReference type="ARBA" id="ARBA00022617"/>
    </source>
</evidence>
<evidence type="ECO:0000256" key="3">
    <source>
        <dbReference type="ARBA" id="ARBA00023004"/>
    </source>
</evidence>
<dbReference type="EMBL" id="CP019454">
    <property type="protein sequence ID" value="AUW92918.1"/>
    <property type="molecule type" value="Genomic_DNA"/>
</dbReference>
<dbReference type="PROSITE" id="PS51257">
    <property type="entry name" value="PROKAR_LIPOPROTEIN"/>
    <property type="match status" value="1"/>
</dbReference>
<organism evidence="6 7">
    <name type="scientific">Sulfobacillus thermotolerans</name>
    <dbReference type="NCBI Taxonomy" id="338644"/>
    <lineage>
        <taxon>Bacteria</taxon>
        <taxon>Bacillati</taxon>
        <taxon>Bacillota</taxon>
        <taxon>Clostridia</taxon>
        <taxon>Eubacteriales</taxon>
        <taxon>Clostridiales Family XVII. Incertae Sedis</taxon>
        <taxon>Sulfobacillus</taxon>
    </lineage>
</organism>
<evidence type="ECO:0000256" key="4">
    <source>
        <dbReference type="PROSITE-ProRule" id="PRU00433"/>
    </source>
</evidence>
<dbReference type="SUPFAM" id="SSF46626">
    <property type="entry name" value="Cytochrome c"/>
    <property type="match status" value="1"/>
</dbReference>
<keyword evidence="1 4" id="KW-0349">Heme</keyword>
<dbReference type="Proteomes" id="UP000325292">
    <property type="component" value="Chromosome"/>
</dbReference>
<reference evidence="6 7" key="1">
    <citation type="journal article" date="2019" name="Sci. Rep.">
        <title>Sulfobacillus thermotolerans: new insights into resistance and metabolic capacities of acidophilic chemolithotrophs.</title>
        <authorList>
            <person name="Panyushkina A.E."/>
            <person name="Babenko V.V."/>
            <person name="Nikitina A.S."/>
            <person name="Selezneva O.V."/>
            <person name="Tsaplina I.A."/>
            <person name="Letarova M.A."/>
            <person name="Kostryukova E.S."/>
            <person name="Letarov A.V."/>
        </authorList>
    </citation>
    <scope>NUCLEOTIDE SEQUENCE [LARGE SCALE GENOMIC DNA]</scope>
    <source>
        <strain evidence="6 7">Kr1</strain>
    </source>
</reference>
<gene>
    <name evidence="6" type="ORF">BXT84_02305</name>
</gene>
<evidence type="ECO:0000256" key="2">
    <source>
        <dbReference type="ARBA" id="ARBA00022723"/>
    </source>
</evidence>
<evidence type="ECO:0000313" key="6">
    <source>
        <dbReference type="EMBL" id="AUW92918.1"/>
    </source>
</evidence>
<accession>A0ABM6RNK7</accession>
<protein>
    <recommendedName>
        <fullName evidence="5">Cytochrome c domain-containing protein</fullName>
    </recommendedName>
</protein>
<dbReference type="InterPro" id="IPR009056">
    <property type="entry name" value="Cyt_c-like_dom"/>
</dbReference>
<evidence type="ECO:0000259" key="5">
    <source>
        <dbReference type="PROSITE" id="PS51007"/>
    </source>
</evidence>
<dbReference type="InterPro" id="IPR036909">
    <property type="entry name" value="Cyt_c-like_dom_sf"/>
</dbReference>
<keyword evidence="3 4" id="KW-0408">Iron</keyword>
<dbReference type="Pfam" id="PF13442">
    <property type="entry name" value="Cytochrome_CBB3"/>
    <property type="match status" value="1"/>
</dbReference>
<keyword evidence="7" id="KW-1185">Reference proteome</keyword>
<dbReference type="Gene3D" id="1.10.760.10">
    <property type="entry name" value="Cytochrome c-like domain"/>
    <property type="match status" value="1"/>
</dbReference>
<feature type="domain" description="Cytochrome c" evidence="5">
    <location>
        <begin position="79"/>
        <end position="157"/>
    </location>
</feature>
<dbReference type="RefSeq" id="WP_103375017.1">
    <property type="nucleotide sequence ID" value="NZ_CP133983.1"/>
</dbReference>
<name>A0ABM6RNK7_9FIRM</name>
<evidence type="ECO:0000313" key="7">
    <source>
        <dbReference type="Proteomes" id="UP000325292"/>
    </source>
</evidence>
<proteinExistence type="predicted"/>
<keyword evidence="2 4" id="KW-0479">Metal-binding</keyword>